<evidence type="ECO:0000313" key="3">
    <source>
        <dbReference type="Proteomes" id="UP001054837"/>
    </source>
</evidence>
<proteinExistence type="predicted"/>
<sequence>MSLEERNFHLSHCIDKAPLDRRLSEIQDKYNPKKGRTAVPCYSECVPVKDNNESWDEEAQPLSDNAPDKEQAEGAFFQLPPLLFPHQRKILYQELLREADKNRSAQSELFISPPIPRQPKAIEAGKHKAASNIFGNAGIGRGRVLQSSIAANINLHAVEPSKMPSVNNKADSEPNDYKDLERNGSQESTTASLNPLSAFAALGLGRGMNRFRGQNDIKVPVFR</sequence>
<protein>
    <submittedName>
        <fullName evidence="2">CHHC U11-48K-type domain-containing protein</fullName>
    </submittedName>
</protein>
<gene>
    <name evidence="2" type="primary">AVEN_2435_1</name>
    <name evidence="2" type="ORF">CDAR_431911</name>
</gene>
<keyword evidence="3" id="KW-1185">Reference proteome</keyword>
<reference evidence="2 3" key="1">
    <citation type="submission" date="2021-06" db="EMBL/GenBank/DDBJ databases">
        <title>Caerostris darwini draft genome.</title>
        <authorList>
            <person name="Kono N."/>
            <person name="Arakawa K."/>
        </authorList>
    </citation>
    <scope>NUCLEOTIDE SEQUENCE [LARGE SCALE GENOMIC DNA]</scope>
</reference>
<organism evidence="2 3">
    <name type="scientific">Caerostris darwini</name>
    <dbReference type="NCBI Taxonomy" id="1538125"/>
    <lineage>
        <taxon>Eukaryota</taxon>
        <taxon>Metazoa</taxon>
        <taxon>Ecdysozoa</taxon>
        <taxon>Arthropoda</taxon>
        <taxon>Chelicerata</taxon>
        <taxon>Arachnida</taxon>
        <taxon>Araneae</taxon>
        <taxon>Araneomorphae</taxon>
        <taxon>Entelegynae</taxon>
        <taxon>Araneoidea</taxon>
        <taxon>Araneidae</taxon>
        <taxon>Caerostris</taxon>
    </lineage>
</organism>
<comment type="caution">
    <text evidence="2">The sequence shown here is derived from an EMBL/GenBank/DDBJ whole genome shotgun (WGS) entry which is preliminary data.</text>
</comment>
<dbReference type="Proteomes" id="UP001054837">
    <property type="component" value="Unassembled WGS sequence"/>
</dbReference>
<evidence type="ECO:0000256" key="1">
    <source>
        <dbReference type="SAM" id="MobiDB-lite"/>
    </source>
</evidence>
<dbReference type="EMBL" id="BPLQ01011458">
    <property type="protein sequence ID" value="GIY58137.1"/>
    <property type="molecule type" value="Genomic_DNA"/>
</dbReference>
<feature type="region of interest" description="Disordered" evidence="1">
    <location>
        <begin position="162"/>
        <end position="192"/>
    </location>
</feature>
<dbReference type="AlphaFoldDB" id="A0AAV4UK74"/>
<evidence type="ECO:0000313" key="2">
    <source>
        <dbReference type="EMBL" id="GIY58137.1"/>
    </source>
</evidence>
<feature type="compositionally biased region" description="Basic and acidic residues" evidence="1">
    <location>
        <begin position="170"/>
        <end position="184"/>
    </location>
</feature>
<accession>A0AAV4UK74</accession>
<name>A0AAV4UK74_9ARAC</name>